<feature type="compositionally biased region" description="Acidic residues" evidence="3">
    <location>
        <begin position="472"/>
        <end position="482"/>
    </location>
</feature>
<dbReference type="SUPFAM" id="SSF55961">
    <property type="entry name" value="Bet v1-like"/>
    <property type="match status" value="1"/>
</dbReference>
<feature type="transmembrane region" description="Helical" evidence="4">
    <location>
        <begin position="242"/>
        <end position="261"/>
    </location>
</feature>
<feature type="compositionally biased region" description="Polar residues" evidence="3">
    <location>
        <begin position="146"/>
        <end position="155"/>
    </location>
</feature>
<evidence type="ECO:0000313" key="7">
    <source>
        <dbReference type="EMBL" id="CDW89743.1"/>
    </source>
</evidence>
<gene>
    <name evidence="7" type="primary">Contig13804.g14723</name>
    <name evidence="7" type="ORF">STYLEM_18880</name>
</gene>
<dbReference type="PANTHER" id="PTHR19308:SF56">
    <property type="entry name" value="START DOMAIN-CONTAINING PROTEIN"/>
    <property type="match status" value="1"/>
</dbReference>
<keyword evidence="2" id="KW-0256">Endoplasmic reticulum</keyword>
<keyword evidence="8" id="KW-1185">Reference proteome</keyword>
<dbReference type="OMA" id="KWIIVAK"/>
<keyword evidence="4" id="KW-0472">Membrane</keyword>
<keyword evidence="4" id="KW-0812">Transmembrane</keyword>
<comment type="subcellular location">
    <subcellularLocation>
        <location evidence="1">Endoplasmic reticulum</location>
    </subcellularLocation>
</comment>
<accession>A0A078B845</accession>
<evidence type="ECO:0000256" key="2">
    <source>
        <dbReference type="ARBA" id="ARBA00022824"/>
    </source>
</evidence>
<evidence type="ECO:0000256" key="4">
    <source>
        <dbReference type="SAM" id="Phobius"/>
    </source>
</evidence>
<evidence type="ECO:0000259" key="6">
    <source>
        <dbReference type="PROSITE" id="PS50848"/>
    </source>
</evidence>
<dbReference type="SMART" id="SM00234">
    <property type="entry name" value="START"/>
    <property type="match status" value="1"/>
</dbReference>
<dbReference type="OrthoDB" id="312717at2759"/>
<keyword evidence="4" id="KW-1133">Transmembrane helix</keyword>
<evidence type="ECO:0000256" key="3">
    <source>
        <dbReference type="SAM" id="MobiDB-lite"/>
    </source>
</evidence>
<dbReference type="InterPro" id="IPR023393">
    <property type="entry name" value="START-like_dom_sf"/>
</dbReference>
<dbReference type="GO" id="GO:0005783">
    <property type="term" value="C:endoplasmic reticulum"/>
    <property type="evidence" value="ECO:0007669"/>
    <property type="project" value="UniProtKB-SubCell"/>
</dbReference>
<feature type="domain" description="PH" evidence="5">
    <location>
        <begin position="12"/>
        <end position="105"/>
    </location>
</feature>
<feature type="domain" description="START" evidence="6">
    <location>
        <begin position="584"/>
        <end position="770"/>
    </location>
</feature>
<dbReference type="PROSITE" id="PS50848">
    <property type="entry name" value="START"/>
    <property type="match status" value="1"/>
</dbReference>
<dbReference type="InterPro" id="IPR001849">
    <property type="entry name" value="PH_domain"/>
</dbReference>
<feature type="region of interest" description="Disordered" evidence="3">
    <location>
        <begin position="472"/>
        <end position="507"/>
    </location>
</feature>
<proteinExistence type="predicted"/>
<feature type="region of interest" description="Disordered" evidence="3">
    <location>
        <begin position="119"/>
        <end position="178"/>
    </location>
</feature>
<evidence type="ECO:0000313" key="8">
    <source>
        <dbReference type="Proteomes" id="UP000039865"/>
    </source>
</evidence>
<dbReference type="CDD" id="cd00177">
    <property type="entry name" value="START"/>
    <property type="match status" value="1"/>
</dbReference>
<dbReference type="SUPFAM" id="SSF50729">
    <property type="entry name" value="PH domain-like"/>
    <property type="match status" value="1"/>
</dbReference>
<dbReference type="Gene3D" id="3.30.530.20">
    <property type="match status" value="1"/>
</dbReference>
<sequence>MSLQMSEVPKIVRTIEGNIILKRKSLYVKRYAKIENHIFLYKKEKGDSKIRAQIDLRIAKIKKSLKIQQDANYIQISLNKDSILIAIENVDEFQNWVSCIEFNQKSDQEQQEIIKKQQQLQESMLKPSQTMPVQKDGNLLDRLDTDGNNSQASKQTRSRPRGLKSNNSAKFKKDSLTPQELQQAKQRLQQLSSKNWILMNGKEGSLVYADRKVDLSLNKQLIQELKTSEVQREKDSINSKTNVVILLLMFSLIIGIDFLAGLNISQIALLSAKLLLGLLTLGVLGKQLVNKSSRKNLKQNLIESFDVKSVTYLVASPDEIANILTDEKTRQFWDPCLKSVEKLADDTFKLTYQGGELNSFIIETVKYNFVLDGEGNYLIQEKINSDQYRYYELQQVQNKPYFMRITFYGRVTPVLFECRGKDVYRGLNYLRNFVSQSNRPSTMQLVFQKSGDNVNEMFASLRTTAFNDYIEEEDESDDEEVISENQESEPSSATNDNKSKSQLEESKSLVRAQSEKLVESATVMVADDEIYTHEISTDTKIVEIKSIMDWDSRLHLYKPENIKYLRMAQAKFKEYEDQIPSAEWKILTEDKKEGLKIWQRTSESGLKCMKAQAIIERKASDIIKVIGDTKYRNDYDPVYDHSNFLEKVAHQTFIVYQKTKKVAVVSSRDFIFVLHLNKMPDGTIYALVFSIDRDDLHPPEKNSVRGWLQLGGWKLQPMAEDPSKTLCTYQTEIDMKGSIPGFVMTQANKDIGYQIVKLRKTVEKYLRENP</sequence>
<dbReference type="InParanoid" id="A0A078B845"/>
<dbReference type="EMBL" id="CCKQ01017846">
    <property type="protein sequence ID" value="CDW89743.1"/>
    <property type="molecule type" value="Genomic_DNA"/>
</dbReference>
<dbReference type="InterPro" id="IPR011993">
    <property type="entry name" value="PH-like_dom_sf"/>
</dbReference>
<dbReference type="Proteomes" id="UP000039865">
    <property type="component" value="Unassembled WGS sequence"/>
</dbReference>
<feature type="compositionally biased region" description="Basic and acidic residues" evidence="3">
    <location>
        <begin position="497"/>
        <end position="507"/>
    </location>
</feature>
<dbReference type="InterPro" id="IPR002913">
    <property type="entry name" value="START_lipid-bd_dom"/>
</dbReference>
<dbReference type="PANTHER" id="PTHR19308">
    <property type="entry name" value="PHOSPHATIDYLCHOLINE TRANSFER PROTEIN"/>
    <property type="match status" value="1"/>
</dbReference>
<evidence type="ECO:0000259" key="5">
    <source>
        <dbReference type="PROSITE" id="PS50003"/>
    </source>
</evidence>
<name>A0A078B845_STYLE</name>
<dbReference type="Pfam" id="PF01852">
    <property type="entry name" value="START"/>
    <property type="match status" value="1"/>
</dbReference>
<protein>
    <submittedName>
        <fullName evidence="7">Start domain containing protein</fullName>
    </submittedName>
</protein>
<dbReference type="SMART" id="SM00233">
    <property type="entry name" value="PH"/>
    <property type="match status" value="1"/>
</dbReference>
<dbReference type="GO" id="GO:0008289">
    <property type="term" value="F:lipid binding"/>
    <property type="evidence" value="ECO:0007669"/>
    <property type="project" value="InterPro"/>
</dbReference>
<dbReference type="InterPro" id="IPR051213">
    <property type="entry name" value="START_lipid_transfer"/>
</dbReference>
<organism evidence="7 8">
    <name type="scientific">Stylonychia lemnae</name>
    <name type="common">Ciliate</name>
    <dbReference type="NCBI Taxonomy" id="5949"/>
    <lineage>
        <taxon>Eukaryota</taxon>
        <taxon>Sar</taxon>
        <taxon>Alveolata</taxon>
        <taxon>Ciliophora</taxon>
        <taxon>Intramacronucleata</taxon>
        <taxon>Spirotrichea</taxon>
        <taxon>Stichotrichia</taxon>
        <taxon>Sporadotrichida</taxon>
        <taxon>Oxytrichidae</taxon>
        <taxon>Stylonychinae</taxon>
        <taxon>Stylonychia</taxon>
    </lineage>
</organism>
<dbReference type="PROSITE" id="PS50003">
    <property type="entry name" value="PH_DOMAIN"/>
    <property type="match status" value="1"/>
</dbReference>
<reference evidence="7 8" key="1">
    <citation type="submission" date="2014-06" db="EMBL/GenBank/DDBJ databases">
        <authorList>
            <person name="Swart Estienne"/>
        </authorList>
    </citation>
    <scope>NUCLEOTIDE SEQUENCE [LARGE SCALE GENOMIC DNA]</scope>
    <source>
        <strain evidence="7 8">130c</strain>
    </source>
</reference>
<dbReference type="AlphaFoldDB" id="A0A078B845"/>
<dbReference type="Gene3D" id="2.30.29.30">
    <property type="entry name" value="Pleckstrin-homology domain (PH domain)/Phosphotyrosine-binding domain (PTB)"/>
    <property type="match status" value="1"/>
</dbReference>
<evidence type="ECO:0000256" key="1">
    <source>
        <dbReference type="ARBA" id="ARBA00004240"/>
    </source>
</evidence>